<evidence type="ECO:0000313" key="7">
    <source>
        <dbReference type="EMBL" id="KKN80094.1"/>
    </source>
</evidence>
<evidence type="ECO:0008006" key="8">
    <source>
        <dbReference type="Google" id="ProtNLM"/>
    </source>
</evidence>
<dbReference type="InterPro" id="IPR051907">
    <property type="entry name" value="DoxX-like_oxidoreductase"/>
</dbReference>
<protein>
    <recommendedName>
        <fullName evidence="8">DoxX family protein</fullName>
    </recommendedName>
</protein>
<comment type="caution">
    <text evidence="7">The sequence shown here is derived from an EMBL/GenBank/DDBJ whole genome shotgun (WGS) entry which is preliminary data.</text>
</comment>
<feature type="transmembrane region" description="Helical" evidence="6">
    <location>
        <begin position="52"/>
        <end position="73"/>
    </location>
</feature>
<dbReference type="PANTHER" id="PTHR33452:SF1">
    <property type="entry name" value="INNER MEMBRANE PROTEIN YPHA-RELATED"/>
    <property type="match status" value="1"/>
</dbReference>
<keyword evidence="5 6" id="KW-0472">Membrane</keyword>
<organism evidence="7">
    <name type="scientific">marine sediment metagenome</name>
    <dbReference type="NCBI Taxonomy" id="412755"/>
    <lineage>
        <taxon>unclassified sequences</taxon>
        <taxon>metagenomes</taxon>
        <taxon>ecological metagenomes</taxon>
    </lineage>
</organism>
<name>A0A0F9TLE7_9ZZZZ</name>
<keyword evidence="3 6" id="KW-0812">Transmembrane</keyword>
<gene>
    <name evidence="7" type="ORF">LCGC14_0333830</name>
</gene>
<dbReference type="AlphaFoldDB" id="A0A0F9TLE7"/>
<dbReference type="Pfam" id="PF07681">
    <property type="entry name" value="DoxX"/>
    <property type="match status" value="1"/>
</dbReference>
<comment type="subcellular location">
    <subcellularLocation>
        <location evidence="1">Cell membrane</location>
        <topology evidence="1">Multi-pass membrane protein</topology>
    </subcellularLocation>
</comment>
<feature type="transmembrane region" description="Helical" evidence="6">
    <location>
        <begin position="12"/>
        <end position="32"/>
    </location>
</feature>
<dbReference type="EMBL" id="LAZR01000237">
    <property type="protein sequence ID" value="KKN80094.1"/>
    <property type="molecule type" value="Genomic_DNA"/>
</dbReference>
<dbReference type="GO" id="GO:0005886">
    <property type="term" value="C:plasma membrane"/>
    <property type="evidence" value="ECO:0007669"/>
    <property type="project" value="UniProtKB-SubCell"/>
</dbReference>
<proteinExistence type="predicted"/>
<sequence length="145" mass="15162">MAGTDAGALHVGFLIVRLGVGMIFVVHGYPILSGGTGQWTQLGNKLVEPLGVSAGDGLWGFLAAAGMTVGGLFAALGLLVRPSALLLLLVTSLWAYAEMHRLTASLEHYYFPLSMAIVFAGLLIAGGGDYSIGRAVKPLDGKWYQ</sequence>
<dbReference type="InterPro" id="IPR032808">
    <property type="entry name" value="DoxX"/>
</dbReference>
<dbReference type="PANTHER" id="PTHR33452">
    <property type="entry name" value="OXIDOREDUCTASE CATD-RELATED"/>
    <property type="match status" value="1"/>
</dbReference>
<evidence type="ECO:0000256" key="1">
    <source>
        <dbReference type="ARBA" id="ARBA00004651"/>
    </source>
</evidence>
<reference evidence="7" key="1">
    <citation type="journal article" date="2015" name="Nature">
        <title>Complex archaea that bridge the gap between prokaryotes and eukaryotes.</title>
        <authorList>
            <person name="Spang A."/>
            <person name="Saw J.H."/>
            <person name="Jorgensen S.L."/>
            <person name="Zaremba-Niedzwiedzka K."/>
            <person name="Martijn J."/>
            <person name="Lind A.E."/>
            <person name="van Eijk R."/>
            <person name="Schleper C."/>
            <person name="Guy L."/>
            <person name="Ettema T.J."/>
        </authorList>
    </citation>
    <scope>NUCLEOTIDE SEQUENCE</scope>
</reference>
<feature type="transmembrane region" description="Helical" evidence="6">
    <location>
        <begin position="109"/>
        <end position="132"/>
    </location>
</feature>
<keyword evidence="2" id="KW-1003">Cell membrane</keyword>
<evidence type="ECO:0000256" key="6">
    <source>
        <dbReference type="SAM" id="Phobius"/>
    </source>
</evidence>
<evidence type="ECO:0000256" key="2">
    <source>
        <dbReference type="ARBA" id="ARBA00022475"/>
    </source>
</evidence>
<evidence type="ECO:0000256" key="3">
    <source>
        <dbReference type="ARBA" id="ARBA00022692"/>
    </source>
</evidence>
<evidence type="ECO:0000256" key="4">
    <source>
        <dbReference type="ARBA" id="ARBA00022989"/>
    </source>
</evidence>
<evidence type="ECO:0000256" key="5">
    <source>
        <dbReference type="ARBA" id="ARBA00023136"/>
    </source>
</evidence>
<keyword evidence="4 6" id="KW-1133">Transmembrane helix</keyword>
<accession>A0A0F9TLE7</accession>